<dbReference type="Proteomes" id="UP000657592">
    <property type="component" value="Unassembled WGS sequence"/>
</dbReference>
<dbReference type="Gene3D" id="2.40.128.150">
    <property type="entry name" value="Cysteine proteinases"/>
    <property type="match status" value="1"/>
</dbReference>
<dbReference type="InterPro" id="IPR001447">
    <property type="entry name" value="Arylamine_N-AcTrfase"/>
</dbReference>
<gene>
    <name evidence="2" type="ORF">GCM10010921_11350</name>
</gene>
<sequence length="276" mass="30171">MTIDLDAYLRRIGYDGPVRADADTLRALVAAHVRAVPFENLDPLRGVPVADLGPEALQDKLVARGRGGYCYEQNGLMGYVLERLGFGVERLAARVVWLRDPDGPEPAQTHLVLAVTIPGDDARRLVDVGFGGPTPPVPLVLGTAAEQPTTHEPYRLIDGDGVRALQAQIRAEWRTLYLFEELPRPHVDLEVGSWYVSTHPASKFVSQLVAARVAPDGRYALRGRNLAIHRGGATERVRFDTAAQVIEALTGTFGIDVSDVADRAELERRVDEVLDA</sequence>
<organism evidence="2 3">
    <name type="scientific">Microbacterium album</name>
    <dbReference type="NCBI Taxonomy" id="2053191"/>
    <lineage>
        <taxon>Bacteria</taxon>
        <taxon>Bacillati</taxon>
        <taxon>Actinomycetota</taxon>
        <taxon>Actinomycetes</taxon>
        <taxon>Micrococcales</taxon>
        <taxon>Microbacteriaceae</taxon>
        <taxon>Microbacterium</taxon>
    </lineage>
</organism>
<comment type="caution">
    <text evidence="2">The sequence shown here is derived from an EMBL/GenBank/DDBJ whole genome shotgun (WGS) entry which is preliminary data.</text>
</comment>
<reference evidence="2" key="1">
    <citation type="journal article" date="2014" name="Int. J. Syst. Evol. Microbiol.">
        <title>Complete genome sequence of Corynebacterium casei LMG S-19264T (=DSM 44701T), isolated from a smear-ripened cheese.</title>
        <authorList>
            <consortium name="US DOE Joint Genome Institute (JGI-PGF)"/>
            <person name="Walter F."/>
            <person name="Albersmeier A."/>
            <person name="Kalinowski J."/>
            <person name="Ruckert C."/>
        </authorList>
    </citation>
    <scope>NUCLEOTIDE SEQUENCE</scope>
    <source>
        <strain evidence="2">CGMCC 1.15794</strain>
    </source>
</reference>
<dbReference type="RefSeq" id="WP_188755284.1">
    <property type="nucleotide sequence ID" value="NZ_BMJY01000003.1"/>
</dbReference>
<protein>
    <submittedName>
        <fullName evidence="2">Arylamine N-acetyltransferase</fullName>
    </submittedName>
</protein>
<dbReference type="PANTHER" id="PTHR11786:SF0">
    <property type="entry name" value="ARYLAMINE N-ACETYLTRANSFERASE 4-RELATED"/>
    <property type="match status" value="1"/>
</dbReference>
<comment type="similarity">
    <text evidence="1">Belongs to the arylamine N-acetyltransferase family.</text>
</comment>
<evidence type="ECO:0000256" key="1">
    <source>
        <dbReference type="ARBA" id="ARBA00006547"/>
    </source>
</evidence>
<dbReference type="GO" id="GO:0016407">
    <property type="term" value="F:acetyltransferase activity"/>
    <property type="evidence" value="ECO:0007669"/>
    <property type="project" value="InterPro"/>
</dbReference>
<evidence type="ECO:0000313" key="2">
    <source>
        <dbReference type="EMBL" id="GGH39846.1"/>
    </source>
</evidence>
<dbReference type="SUPFAM" id="SSF54001">
    <property type="entry name" value="Cysteine proteinases"/>
    <property type="match status" value="1"/>
</dbReference>
<accession>A0A917MLR5</accession>
<dbReference type="InterPro" id="IPR038765">
    <property type="entry name" value="Papain-like_cys_pep_sf"/>
</dbReference>
<proteinExistence type="inferred from homology"/>
<reference evidence="2" key="2">
    <citation type="submission" date="2020-09" db="EMBL/GenBank/DDBJ databases">
        <authorList>
            <person name="Sun Q."/>
            <person name="Zhou Y."/>
        </authorList>
    </citation>
    <scope>NUCLEOTIDE SEQUENCE</scope>
    <source>
        <strain evidence="2">CGMCC 1.15794</strain>
    </source>
</reference>
<dbReference type="AlphaFoldDB" id="A0A917MLR5"/>
<name>A0A917MLR5_9MICO</name>
<evidence type="ECO:0000313" key="3">
    <source>
        <dbReference type="Proteomes" id="UP000657592"/>
    </source>
</evidence>
<dbReference type="EMBL" id="BMJY01000003">
    <property type="protein sequence ID" value="GGH39846.1"/>
    <property type="molecule type" value="Genomic_DNA"/>
</dbReference>
<dbReference type="Pfam" id="PF00797">
    <property type="entry name" value="Acetyltransf_2"/>
    <property type="match status" value="1"/>
</dbReference>
<dbReference type="PANTHER" id="PTHR11786">
    <property type="entry name" value="N-HYDROXYARYLAMINE O-ACETYLTRANSFERASE"/>
    <property type="match status" value="1"/>
</dbReference>
<dbReference type="Gene3D" id="3.30.2140.10">
    <property type="entry name" value="Arylamine N-acetyltransferase"/>
    <property type="match status" value="1"/>
</dbReference>
<keyword evidence="3" id="KW-1185">Reference proteome</keyword>